<dbReference type="GO" id="GO:0003887">
    <property type="term" value="F:DNA-directed DNA polymerase activity"/>
    <property type="evidence" value="ECO:0007669"/>
    <property type="project" value="UniProtKB-EC"/>
</dbReference>
<keyword evidence="9" id="KW-0067">ATP-binding</keyword>
<keyword evidence="7" id="KW-0547">Nucleotide-binding</keyword>
<dbReference type="PANTHER" id="PTHR11669">
    <property type="entry name" value="REPLICATION FACTOR C / DNA POLYMERASE III GAMMA-TAU SUBUNIT"/>
    <property type="match status" value="1"/>
</dbReference>
<dbReference type="InterPro" id="IPR005790">
    <property type="entry name" value="DNA_polIII_delta"/>
</dbReference>
<organism evidence="14 15">
    <name type="scientific">Gallibacter intestinalis</name>
    <dbReference type="NCBI Taxonomy" id="2779356"/>
    <lineage>
        <taxon>Bacteria</taxon>
        <taxon>Bacillati</taxon>
        <taxon>Bacillota</taxon>
        <taxon>Clostridia</taxon>
        <taxon>Eubacteriales</taxon>
        <taxon>Eubacteriaceae</taxon>
        <taxon>Gallibacter</taxon>
    </lineage>
</organism>
<dbReference type="EMBL" id="JADCKA010000001">
    <property type="protein sequence ID" value="MBE5034837.1"/>
    <property type="molecule type" value="Genomic_DNA"/>
</dbReference>
<dbReference type="SUPFAM" id="SSF52540">
    <property type="entry name" value="P-loop containing nucleoside triphosphate hydrolases"/>
    <property type="match status" value="1"/>
</dbReference>
<evidence type="ECO:0000256" key="4">
    <source>
        <dbReference type="ARBA" id="ARBA00022695"/>
    </source>
</evidence>
<dbReference type="NCBIfam" id="TIGR02397">
    <property type="entry name" value="dnaX_nterm"/>
    <property type="match status" value="1"/>
</dbReference>
<dbReference type="SUPFAM" id="SSF48019">
    <property type="entry name" value="post-AAA+ oligomerization domain-like"/>
    <property type="match status" value="1"/>
</dbReference>
<dbReference type="Gene3D" id="1.10.8.60">
    <property type="match status" value="1"/>
</dbReference>
<dbReference type="Gene3D" id="3.40.50.300">
    <property type="entry name" value="P-loop containing nucleotide triphosphate hydrolases"/>
    <property type="match status" value="1"/>
</dbReference>
<dbReference type="NCBIfam" id="TIGR01128">
    <property type="entry name" value="holA"/>
    <property type="match status" value="1"/>
</dbReference>
<evidence type="ECO:0000313" key="14">
    <source>
        <dbReference type="EMBL" id="MBE5034837.1"/>
    </source>
</evidence>
<dbReference type="Pfam" id="PF22608">
    <property type="entry name" value="DNAX_ATPase_lid"/>
    <property type="match status" value="1"/>
</dbReference>
<feature type="region of interest" description="Disordered" evidence="12">
    <location>
        <begin position="365"/>
        <end position="418"/>
    </location>
</feature>
<keyword evidence="15" id="KW-1185">Reference proteome</keyword>
<dbReference type="PANTHER" id="PTHR11669:SF0">
    <property type="entry name" value="PROTEIN STICHEL-LIKE 2"/>
    <property type="match status" value="1"/>
</dbReference>
<sequence length="528" mass="59150">MYKALYREYRPEVFEEMLGQEHIVKILKKQVESDSVNHAYLFCGTRGTGKTTTARLLAKAVNCLSEGEKPCGKCDNCRAIKEGTFMDLIEIDAASNNGINDIRELRESVNFPPAVGRKKVYIIDEVHMLSKEAFNGFLKTLEEPPENVMFILATTEPQKLPQTILSRCIRMDFRRVSEADLETRMKEICQRKGIEIDEDALKLVATNADGSVRDGLTLLEQCISGREGKVTRDDVLDALGAVGEETYIDMTNAIADGDVSKCVLSLNEIFSAGKDARQVMGGLINHYRNLLLTKYVKKPEHILNMSLENVERVREQCQRLDTAEINNAIILLSKTAGEMTYSTQPRVLLELAVVQLATGMSQMVQMQPGTKMQSKQPVKQAQQMKPSPETKKTAPSQGSIEVKPTDEPEREEVKSEPKNVADMDMEEVWRDVCNEAVSKNPMLIVVQQHTFPKKMTSGEMVIGALNTTAVMMLEKEKEKLTEILRKQTGSNMHIVIAGNNEKEDQGQNVEETAHMVEDILGVHVKIED</sequence>
<dbReference type="InterPro" id="IPR003593">
    <property type="entry name" value="AAA+_ATPase"/>
</dbReference>
<keyword evidence="10" id="KW-0239">DNA-directed DNA polymerase</keyword>
<dbReference type="EC" id="2.7.7.7" evidence="2"/>
<dbReference type="NCBIfam" id="NF004046">
    <property type="entry name" value="PRK05563.1"/>
    <property type="match status" value="1"/>
</dbReference>
<evidence type="ECO:0000259" key="13">
    <source>
        <dbReference type="SMART" id="SM00382"/>
    </source>
</evidence>
<accession>A0ABR9QVD7</accession>
<comment type="similarity">
    <text evidence="1">Belongs to the DnaX/STICHEL family.</text>
</comment>
<comment type="catalytic activity">
    <reaction evidence="11">
        <text>DNA(n) + a 2'-deoxyribonucleoside 5'-triphosphate = DNA(n+1) + diphosphate</text>
        <dbReference type="Rhea" id="RHEA:22508"/>
        <dbReference type="Rhea" id="RHEA-COMP:17339"/>
        <dbReference type="Rhea" id="RHEA-COMP:17340"/>
        <dbReference type="ChEBI" id="CHEBI:33019"/>
        <dbReference type="ChEBI" id="CHEBI:61560"/>
        <dbReference type="ChEBI" id="CHEBI:173112"/>
        <dbReference type="EC" id="2.7.7.7"/>
    </reaction>
</comment>
<evidence type="ECO:0000256" key="5">
    <source>
        <dbReference type="ARBA" id="ARBA00022705"/>
    </source>
</evidence>
<evidence type="ECO:0000256" key="2">
    <source>
        <dbReference type="ARBA" id="ARBA00012417"/>
    </source>
</evidence>
<feature type="compositionally biased region" description="Polar residues" evidence="12">
    <location>
        <begin position="365"/>
        <end position="385"/>
    </location>
</feature>
<dbReference type="InterPro" id="IPR045085">
    <property type="entry name" value="HLD_clamp_pol_III_gamma_tau"/>
</dbReference>
<feature type="compositionally biased region" description="Basic and acidic residues" evidence="12">
    <location>
        <begin position="403"/>
        <end position="418"/>
    </location>
</feature>
<dbReference type="InterPro" id="IPR027417">
    <property type="entry name" value="P-loop_NTPase"/>
</dbReference>
<evidence type="ECO:0000313" key="15">
    <source>
        <dbReference type="Proteomes" id="UP001516588"/>
    </source>
</evidence>
<dbReference type="Pfam" id="PF13177">
    <property type="entry name" value="DNA_pol3_delta2"/>
    <property type="match status" value="1"/>
</dbReference>
<evidence type="ECO:0000256" key="8">
    <source>
        <dbReference type="ARBA" id="ARBA00022833"/>
    </source>
</evidence>
<dbReference type="InterPro" id="IPR008921">
    <property type="entry name" value="DNA_pol3_clamp-load_cplx_C"/>
</dbReference>
<dbReference type="InterPro" id="IPR012763">
    <property type="entry name" value="DNA_pol_III_sug/sutau_N"/>
</dbReference>
<keyword evidence="4 14" id="KW-0548">Nucleotidyltransferase</keyword>
<dbReference type="Proteomes" id="UP001516588">
    <property type="component" value="Unassembled WGS sequence"/>
</dbReference>
<proteinExistence type="inferred from homology"/>
<name>A0ABR9QVD7_9FIRM</name>
<evidence type="ECO:0000256" key="7">
    <source>
        <dbReference type="ARBA" id="ARBA00022741"/>
    </source>
</evidence>
<keyword evidence="5" id="KW-0235">DNA replication</keyword>
<evidence type="ECO:0000256" key="1">
    <source>
        <dbReference type="ARBA" id="ARBA00006360"/>
    </source>
</evidence>
<evidence type="ECO:0000256" key="9">
    <source>
        <dbReference type="ARBA" id="ARBA00022840"/>
    </source>
</evidence>
<evidence type="ECO:0000256" key="3">
    <source>
        <dbReference type="ARBA" id="ARBA00022679"/>
    </source>
</evidence>
<dbReference type="SMART" id="SM00382">
    <property type="entry name" value="AAA"/>
    <property type="match status" value="1"/>
</dbReference>
<dbReference type="Pfam" id="PF12169">
    <property type="entry name" value="DNA_pol3_gamma3"/>
    <property type="match status" value="1"/>
</dbReference>
<dbReference type="InterPro" id="IPR050238">
    <property type="entry name" value="DNA_Rep/Repair_Clamp_Loader"/>
</dbReference>
<comment type="caution">
    <text evidence="14">The sequence shown here is derived from an EMBL/GenBank/DDBJ whole genome shotgun (WGS) entry which is preliminary data.</text>
</comment>
<evidence type="ECO:0000256" key="11">
    <source>
        <dbReference type="ARBA" id="ARBA00049244"/>
    </source>
</evidence>
<keyword evidence="3 14" id="KW-0808">Transferase</keyword>
<keyword evidence="6" id="KW-0479">Metal-binding</keyword>
<evidence type="ECO:0000256" key="12">
    <source>
        <dbReference type="SAM" id="MobiDB-lite"/>
    </source>
</evidence>
<dbReference type="CDD" id="cd18137">
    <property type="entry name" value="HLD_clamp_pol_III_gamma_tau"/>
    <property type="match status" value="1"/>
</dbReference>
<dbReference type="Gene3D" id="1.20.272.10">
    <property type="match status" value="1"/>
</dbReference>
<gene>
    <name evidence="14" type="primary">dnaX</name>
    <name evidence="14" type="ORF">INF20_00845</name>
</gene>
<feature type="domain" description="AAA+ ATPase" evidence="13">
    <location>
        <begin position="36"/>
        <end position="183"/>
    </location>
</feature>
<dbReference type="RefSeq" id="WP_226384502.1">
    <property type="nucleotide sequence ID" value="NZ_JADCKA010000001.1"/>
</dbReference>
<evidence type="ECO:0000256" key="10">
    <source>
        <dbReference type="ARBA" id="ARBA00022932"/>
    </source>
</evidence>
<keyword evidence="8" id="KW-0862">Zinc</keyword>
<evidence type="ECO:0000256" key="6">
    <source>
        <dbReference type="ARBA" id="ARBA00022723"/>
    </source>
</evidence>
<reference evidence="14 15" key="1">
    <citation type="submission" date="2020-10" db="EMBL/GenBank/DDBJ databases">
        <title>ChiBAC.</title>
        <authorList>
            <person name="Zenner C."/>
            <person name="Hitch T.C.A."/>
            <person name="Clavel T."/>
        </authorList>
    </citation>
    <scope>NUCLEOTIDE SEQUENCE [LARGE SCALE GENOMIC DNA]</scope>
    <source>
        <strain evidence="14 15">DSM 108706</strain>
    </source>
</reference>
<dbReference type="InterPro" id="IPR022754">
    <property type="entry name" value="DNA_pol_III_gamma-3"/>
</dbReference>
<protein>
    <recommendedName>
        <fullName evidence="2">DNA-directed DNA polymerase</fullName>
        <ecNumber evidence="2">2.7.7.7</ecNumber>
    </recommendedName>
</protein>